<sequence>MEEMKKLGEEFEALSPEKQRQAYITLMVQQKQLIARMQQMSDQAMFKRLDYLFKVVELGVFDENFENKCKSEIELIMFGEETPEETEK</sequence>
<dbReference type="KEGG" id="vg:65129734"/>
<accession>A0A7M1RXP4</accession>
<reference evidence="1 2" key="1">
    <citation type="submission" date="2020-07" db="EMBL/GenBank/DDBJ databases">
        <title>Taxonomic proposal: Crassvirales, a new order of highly abundant and diverse bacterial viruses.</title>
        <authorList>
            <person name="Shkoporov A.N."/>
            <person name="Stockdale S.R."/>
            <person name="Guerin E."/>
            <person name="Ross R.P."/>
            <person name="Hill C."/>
        </authorList>
    </citation>
    <scope>NUCLEOTIDE SEQUENCE [LARGE SCALE GENOMIC DNA]</scope>
</reference>
<organism evidence="1 2">
    <name type="scientific">uncultured phage cr111_1</name>
    <dbReference type="NCBI Taxonomy" id="2772071"/>
    <lineage>
        <taxon>Viruses</taxon>
        <taxon>Duplodnaviria</taxon>
        <taxon>Heunggongvirae</taxon>
        <taxon>Uroviricota</taxon>
        <taxon>Caudoviricetes</taxon>
        <taxon>Crassvirales</taxon>
        <taxon>Steigviridae</taxon>
        <taxon>Asinivirinae</taxon>
        <taxon>Lahndsivirus</taxon>
        <taxon>Lahndsivirus rarus</taxon>
    </lineage>
</organism>
<dbReference type="EMBL" id="MT774387">
    <property type="protein sequence ID" value="QOR59213.1"/>
    <property type="molecule type" value="Genomic_DNA"/>
</dbReference>
<protein>
    <submittedName>
        <fullName evidence="1">Uncharacterized protein</fullName>
    </submittedName>
</protein>
<evidence type="ECO:0000313" key="1">
    <source>
        <dbReference type="EMBL" id="QOR59213.1"/>
    </source>
</evidence>
<proteinExistence type="predicted"/>
<dbReference type="GeneID" id="65129734"/>
<dbReference type="RefSeq" id="YP_010111371.1">
    <property type="nucleotide sequence ID" value="NC_055880.1"/>
</dbReference>
<keyword evidence="2" id="KW-1185">Reference proteome</keyword>
<name>A0A7M1RXP4_9CAUD</name>
<evidence type="ECO:0000313" key="2">
    <source>
        <dbReference type="Proteomes" id="UP000594132"/>
    </source>
</evidence>
<dbReference type="Proteomes" id="UP000594132">
    <property type="component" value="Segment"/>
</dbReference>